<dbReference type="Pfam" id="PF08085">
    <property type="entry name" value="Entericidin"/>
    <property type="match status" value="1"/>
</dbReference>
<dbReference type="GO" id="GO:0016020">
    <property type="term" value="C:membrane"/>
    <property type="evidence" value="ECO:0007669"/>
    <property type="project" value="InterPro"/>
</dbReference>
<name>A0AAW7Z0S2_9ALTE</name>
<keyword evidence="2" id="KW-1003">Cell membrane</keyword>
<evidence type="ECO:0000256" key="6">
    <source>
        <dbReference type="ARBA" id="ARBA00023288"/>
    </source>
</evidence>
<keyword evidence="3 7" id="KW-0732">Signal</keyword>
<keyword evidence="4" id="KW-0472">Membrane</keyword>
<proteinExistence type="inferred from homology"/>
<feature type="chain" id="PRO_5043936489" evidence="7">
    <location>
        <begin position="31"/>
        <end position="60"/>
    </location>
</feature>
<organism evidence="8 9">
    <name type="scientific">Alteromonas stellipolaris</name>
    <dbReference type="NCBI Taxonomy" id="233316"/>
    <lineage>
        <taxon>Bacteria</taxon>
        <taxon>Pseudomonadati</taxon>
        <taxon>Pseudomonadota</taxon>
        <taxon>Gammaproteobacteria</taxon>
        <taxon>Alteromonadales</taxon>
        <taxon>Alteromonadaceae</taxon>
        <taxon>Alteromonas/Salinimonas group</taxon>
        <taxon>Alteromonas</taxon>
    </lineage>
</organism>
<dbReference type="AlphaFoldDB" id="A0AAW7Z0S2"/>
<evidence type="ECO:0000256" key="4">
    <source>
        <dbReference type="ARBA" id="ARBA00023136"/>
    </source>
</evidence>
<evidence type="ECO:0000256" key="1">
    <source>
        <dbReference type="ARBA" id="ARBA00010296"/>
    </source>
</evidence>
<evidence type="ECO:0000313" key="8">
    <source>
        <dbReference type="EMBL" id="MDO6577038.1"/>
    </source>
</evidence>
<evidence type="ECO:0000256" key="7">
    <source>
        <dbReference type="SAM" id="SignalP"/>
    </source>
</evidence>
<comment type="similarity">
    <text evidence="1">Belongs to the EcnA/EcnB lipoprotein family.</text>
</comment>
<sequence>MKKSVLSSFLTSKLLRVSFTALLFSSAVVGMNGCATVEGAGEDIQSAGEAIEEGAEDASN</sequence>
<evidence type="ECO:0000256" key="5">
    <source>
        <dbReference type="ARBA" id="ARBA00023139"/>
    </source>
</evidence>
<dbReference type="EMBL" id="JAUOQI010000004">
    <property type="protein sequence ID" value="MDO6577038.1"/>
    <property type="molecule type" value="Genomic_DNA"/>
</dbReference>
<accession>A0AAW7Z0S2</accession>
<dbReference type="InterPro" id="IPR012556">
    <property type="entry name" value="Entericidin"/>
</dbReference>
<keyword evidence="6 8" id="KW-0449">Lipoprotein</keyword>
<dbReference type="RefSeq" id="WP_061997668.1">
    <property type="nucleotide sequence ID" value="NZ_JAGDZG010000001.1"/>
</dbReference>
<reference evidence="8" key="1">
    <citation type="submission" date="2023-07" db="EMBL/GenBank/DDBJ databases">
        <title>Genome content predicts the carbon catabolic preferences of heterotrophic bacteria.</title>
        <authorList>
            <person name="Gralka M."/>
        </authorList>
    </citation>
    <scope>NUCLEOTIDE SEQUENCE</scope>
    <source>
        <strain evidence="8">F2M12</strain>
    </source>
</reference>
<gene>
    <name evidence="8" type="ORF">Q4527_06525</name>
</gene>
<comment type="caution">
    <text evidence="8">The sequence shown here is derived from an EMBL/GenBank/DDBJ whole genome shotgun (WGS) entry which is preliminary data.</text>
</comment>
<feature type="signal peptide" evidence="7">
    <location>
        <begin position="1"/>
        <end position="30"/>
    </location>
</feature>
<evidence type="ECO:0000256" key="3">
    <source>
        <dbReference type="ARBA" id="ARBA00022729"/>
    </source>
</evidence>
<evidence type="ECO:0000313" key="9">
    <source>
        <dbReference type="Proteomes" id="UP001170717"/>
    </source>
</evidence>
<dbReference type="GO" id="GO:0009636">
    <property type="term" value="P:response to toxic substance"/>
    <property type="evidence" value="ECO:0007669"/>
    <property type="project" value="InterPro"/>
</dbReference>
<evidence type="ECO:0000256" key="2">
    <source>
        <dbReference type="ARBA" id="ARBA00022475"/>
    </source>
</evidence>
<protein>
    <submittedName>
        <fullName evidence="8">Entericidin A/B family lipoprotein</fullName>
    </submittedName>
</protein>
<keyword evidence="5" id="KW-0564">Palmitate</keyword>
<dbReference type="Proteomes" id="UP001170717">
    <property type="component" value="Unassembled WGS sequence"/>
</dbReference>